<keyword evidence="3" id="KW-1185">Reference proteome</keyword>
<gene>
    <name evidence="1" type="ORF">DME_LOCUS9750</name>
</gene>
<dbReference type="AlphaFoldDB" id="A0A0N4UHA6"/>
<dbReference type="Proteomes" id="UP000274756">
    <property type="component" value="Unassembled WGS sequence"/>
</dbReference>
<reference evidence="4" key="1">
    <citation type="submission" date="2017-02" db="UniProtKB">
        <authorList>
            <consortium name="WormBaseParasite"/>
        </authorList>
    </citation>
    <scope>IDENTIFICATION</scope>
</reference>
<reference evidence="1 3" key="2">
    <citation type="submission" date="2018-11" db="EMBL/GenBank/DDBJ databases">
        <authorList>
            <consortium name="Pathogen Informatics"/>
        </authorList>
    </citation>
    <scope>NUCLEOTIDE SEQUENCE [LARGE SCALE GENOMIC DNA]</scope>
</reference>
<sequence length="180" mass="20590">MDEIQERTRDRTIQAVTYEKLDGYGCRWIGYAPFCSNVHVCPSGYDTIRSHNGRCSKRLFAGKCIPDHSFGSPCMNFFGADLVKTLCCISKPGPCTWNGHWMAGKMGHNIYCKHHKRDFECGEVTCLTYNSKQQANDTHEVHDISCDKTKLFNHTGILLCGTISWFNDNDEIVDIWYKFS</sequence>
<dbReference type="Proteomes" id="UP000038040">
    <property type="component" value="Unplaced"/>
</dbReference>
<dbReference type="PANTHER" id="PTHR35180:SF4">
    <property type="entry name" value="PROTEIN CBG06219"/>
    <property type="match status" value="1"/>
</dbReference>
<evidence type="ECO:0000313" key="4">
    <source>
        <dbReference type="WBParaSite" id="DME_0000691801-mRNA-1"/>
    </source>
</evidence>
<proteinExistence type="predicted"/>
<evidence type="ECO:0000313" key="1">
    <source>
        <dbReference type="EMBL" id="VDN59777.1"/>
    </source>
</evidence>
<dbReference type="WBParaSite" id="DME_0000691801-mRNA-1">
    <property type="protein sequence ID" value="DME_0000691801-mRNA-1"/>
    <property type="gene ID" value="DME_0000691801"/>
</dbReference>
<dbReference type="PANTHER" id="PTHR35180">
    <property type="entry name" value="PROTEIN CBG06219"/>
    <property type="match status" value="1"/>
</dbReference>
<protein>
    <submittedName>
        <fullName evidence="4">ACR domain-containing protein</fullName>
    </submittedName>
</protein>
<evidence type="ECO:0000313" key="2">
    <source>
        <dbReference type="Proteomes" id="UP000038040"/>
    </source>
</evidence>
<evidence type="ECO:0000313" key="3">
    <source>
        <dbReference type="Proteomes" id="UP000274756"/>
    </source>
</evidence>
<dbReference type="EMBL" id="UYYG01001190">
    <property type="protein sequence ID" value="VDN59777.1"/>
    <property type="molecule type" value="Genomic_DNA"/>
</dbReference>
<name>A0A0N4UHA6_DRAME</name>
<organism evidence="2 4">
    <name type="scientific">Dracunculus medinensis</name>
    <name type="common">Guinea worm</name>
    <dbReference type="NCBI Taxonomy" id="318479"/>
    <lineage>
        <taxon>Eukaryota</taxon>
        <taxon>Metazoa</taxon>
        <taxon>Ecdysozoa</taxon>
        <taxon>Nematoda</taxon>
        <taxon>Chromadorea</taxon>
        <taxon>Rhabditida</taxon>
        <taxon>Spirurina</taxon>
        <taxon>Dracunculoidea</taxon>
        <taxon>Dracunculidae</taxon>
        <taxon>Dracunculus</taxon>
    </lineage>
</organism>
<accession>A0A0N4UHA6</accession>